<evidence type="ECO:0000313" key="3">
    <source>
        <dbReference type="EMBL" id="NME27315.1"/>
    </source>
</evidence>
<feature type="domain" description="HotDog ACOT-type" evidence="2">
    <location>
        <begin position="4"/>
        <end position="113"/>
    </location>
</feature>
<dbReference type="EMBL" id="JABAFG010000002">
    <property type="protein sequence ID" value="NME27315.1"/>
    <property type="molecule type" value="Genomic_DNA"/>
</dbReference>
<organism evidence="3 4">
    <name type="scientific">Megasphaera hexanoica</name>
    <dbReference type="NCBI Taxonomy" id="1675036"/>
    <lineage>
        <taxon>Bacteria</taxon>
        <taxon>Bacillati</taxon>
        <taxon>Bacillota</taxon>
        <taxon>Negativicutes</taxon>
        <taxon>Veillonellales</taxon>
        <taxon>Veillonellaceae</taxon>
        <taxon>Megasphaera</taxon>
    </lineage>
</organism>
<dbReference type="SUPFAM" id="SSF54637">
    <property type="entry name" value="Thioesterase/thiol ester dehydrase-isomerase"/>
    <property type="match status" value="1"/>
</dbReference>
<accession>A0A848BPW2</accession>
<keyword evidence="1" id="KW-0378">Hydrolase</keyword>
<dbReference type="GO" id="GO:0016787">
    <property type="term" value="F:hydrolase activity"/>
    <property type="evidence" value="ECO:0007669"/>
    <property type="project" value="UniProtKB-KW"/>
</dbReference>
<evidence type="ECO:0000256" key="1">
    <source>
        <dbReference type="PROSITE-ProRule" id="PRU01106"/>
    </source>
</evidence>
<protein>
    <submittedName>
        <fullName evidence="3">Acyl-CoA thioesterase</fullName>
    </submittedName>
</protein>
<evidence type="ECO:0000259" key="2">
    <source>
        <dbReference type="PROSITE" id="PS51770"/>
    </source>
</evidence>
<proteinExistence type="predicted"/>
<evidence type="ECO:0000313" key="4">
    <source>
        <dbReference type="Proteomes" id="UP000591071"/>
    </source>
</evidence>
<comment type="caution">
    <text evidence="3">The sequence shown here is derived from an EMBL/GenBank/DDBJ whole genome shotgun (WGS) entry which is preliminary data.</text>
</comment>
<dbReference type="InterPro" id="IPR033120">
    <property type="entry name" value="HOTDOG_ACOT"/>
</dbReference>
<dbReference type="Gene3D" id="3.10.129.10">
    <property type="entry name" value="Hotdog Thioesterase"/>
    <property type="match status" value="1"/>
</dbReference>
<dbReference type="InterPro" id="IPR029069">
    <property type="entry name" value="HotDog_dom_sf"/>
</dbReference>
<gene>
    <name evidence="3" type="ORF">HF872_01540</name>
</gene>
<reference evidence="3 4" key="1">
    <citation type="submission" date="2020-04" db="EMBL/GenBank/DDBJ databases">
        <authorList>
            <person name="Hitch T.C.A."/>
            <person name="Wylensek D."/>
            <person name="Clavel T."/>
        </authorList>
    </citation>
    <scope>NUCLEOTIDE SEQUENCE [LARGE SCALE GENOMIC DNA]</scope>
    <source>
        <strain evidence="3 4">Oil-RF-744-FAT-WT-6-1</strain>
    </source>
</reference>
<dbReference type="PROSITE" id="PS51770">
    <property type="entry name" value="HOTDOG_ACOT"/>
    <property type="match status" value="1"/>
</dbReference>
<dbReference type="Pfam" id="PF13279">
    <property type="entry name" value="4HBT_2"/>
    <property type="match status" value="1"/>
</dbReference>
<dbReference type="Proteomes" id="UP000591071">
    <property type="component" value="Unassembled WGS sequence"/>
</dbReference>
<name>A0A848BPW2_9FIRM</name>
<dbReference type="AlphaFoldDB" id="A0A848BPW2"/>
<dbReference type="RefSeq" id="WP_075581638.1">
    <property type="nucleotide sequence ID" value="NZ_JABAFG010000002.1"/>
</dbReference>
<sequence length="147" mass="16022">MTGIDAHISSAHMVLSRDLNPHDTLFAGQGTSYMIECAFLAVQSFLRTPHIVCLGLDGLRFLHPVHKGDTIRVDSSIVYAGTSGIGVYITLSLLPDGPVAASCFVSFVHIDEATGRAVPHGVTLAELPPEMARRQKQYLAYKEMTRR</sequence>